<gene>
    <name evidence="1" type="ORF">HGG69_01370</name>
</gene>
<dbReference type="RefSeq" id="WP_169605021.1">
    <property type="nucleotide sequence ID" value="NZ_CP051481.1"/>
</dbReference>
<sequence>MDKEKYNKLKAHALNFVKQEDIEELERCGVDMEEFFKQFENLPAINNPYSNVNINNQAVINTQELQNQFEQYLNAVNSEDEEEEYEFYEYMHCHDPELLALEKDLIHGRFDLVEQKIRNFTDDYKYFGFLTLADIENDSFINHWLQKDSENTVAKLSKAYWYLVSGKKIRGSKLAIETNEDSLRLFTEYINHAAELLNSIEFNKTDFKISYIIIKLHISKILEPENRKRIHDLFEEGINIDPRNIGLHIAYFEAIALKWGGLQTEVDSYLENALQNKNELLEWCIKSIFYWDVISYFEYQDEQLNKGINNFIEEMIQTDIPNNLYRYILFLNLYRLAFITENEQLENFFYNLVKPYWDDRIDEDKIN</sequence>
<dbReference type="EMBL" id="CP051481">
    <property type="protein sequence ID" value="QJG66970.1"/>
    <property type="molecule type" value="Genomic_DNA"/>
</dbReference>
<dbReference type="Proteomes" id="UP000501060">
    <property type="component" value="Chromosome"/>
</dbReference>
<organism evidence="1 2">
    <name type="scientific">Mycoplasma phocoenae</name>
    <dbReference type="NCBI Taxonomy" id="754517"/>
    <lineage>
        <taxon>Bacteria</taxon>
        <taxon>Bacillati</taxon>
        <taxon>Mycoplasmatota</taxon>
        <taxon>Mollicutes</taxon>
        <taxon>Mycoplasmataceae</taxon>
        <taxon>Mycoplasma</taxon>
    </lineage>
</organism>
<name>A0A858U3C3_9MOLU</name>
<proteinExistence type="predicted"/>
<evidence type="ECO:0000313" key="2">
    <source>
        <dbReference type="Proteomes" id="UP000501060"/>
    </source>
</evidence>
<evidence type="ECO:0000313" key="1">
    <source>
        <dbReference type="EMBL" id="QJG66970.1"/>
    </source>
</evidence>
<protein>
    <submittedName>
        <fullName evidence="1">Uncharacterized protein</fullName>
    </submittedName>
</protein>
<reference evidence="1 2" key="1">
    <citation type="submission" date="2020-04" db="EMBL/GenBank/DDBJ databases">
        <title>Novel Mycoplasma species detected in Phocoena phocoena (harbor porpoise) from the USA.</title>
        <authorList>
            <person name="Volokhov D.V."/>
        </authorList>
    </citation>
    <scope>NUCLEOTIDE SEQUENCE [LARGE SCALE GENOMIC DNA]</scope>
    <source>
        <strain evidence="1 2">Phocoena C-264-GEN</strain>
    </source>
</reference>
<dbReference type="KEGG" id="mphe:HGG69_01370"/>
<keyword evidence="2" id="KW-1185">Reference proteome</keyword>
<dbReference type="AlphaFoldDB" id="A0A858U3C3"/>
<accession>A0A858U3C3</accession>